<evidence type="ECO:0000313" key="4">
    <source>
        <dbReference type="Proteomes" id="UP000789739"/>
    </source>
</evidence>
<evidence type="ECO:0000256" key="1">
    <source>
        <dbReference type="SAM" id="Coils"/>
    </source>
</evidence>
<keyword evidence="2" id="KW-0472">Membrane</keyword>
<feature type="transmembrane region" description="Helical" evidence="2">
    <location>
        <begin position="170"/>
        <end position="198"/>
    </location>
</feature>
<protein>
    <submittedName>
        <fullName evidence="3">2206_t:CDS:1</fullName>
    </submittedName>
</protein>
<keyword evidence="2" id="KW-0812">Transmembrane</keyword>
<gene>
    <name evidence="3" type="ORF">PBRASI_LOCUS10715</name>
</gene>
<name>A0A9N9H7Q1_9GLOM</name>
<dbReference type="AlphaFoldDB" id="A0A9N9H7Q1"/>
<comment type="caution">
    <text evidence="3">The sequence shown here is derived from an EMBL/GenBank/DDBJ whole genome shotgun (WGS) entry which is preliminary data.</text>
</comment>
<evidence type="ECO:0000313" key="3">
    <source>
        <dbReference type="EMBL" id="CAG8659663.1"/>
    </source>
</evidence>
<proteinExistence type="predicted"/>
<keyword evidence="2" id="KW-1133">Transmembrane helix</keyword>
<accession>A0A9N9H7Q1</accession>
<evidence type="ECO:0000256" key="2">
    <source>
        <dbReference type="SAM" id="Phobius"/>
    </source>
</evidence>
<dbReference type="OrthoDB" id="2439652at2759"/>
<feature type="non-terminal residue" evidence="3">
    <location>
        <position position="1"/>
    </location>
</feature>
<dbReference type="EMBL" id="CAJVPI010003545">
    <property type="protein sequence ID" value="CAG8659663.1"/>
    <property type="molecule type" value="Genomic_DNA"/>
</dbReference>
<feature type="coiled-coil region" evidence="1">
    <location>
        <begin position="119"/>
        <end position="146"/>
    </location>
</feature>
<feature type="non-terminal residue" evidence="3">
    <location>
        <position position="255"/>
    </location>
</feature>
<reference evidence="3" key="1">
    <citation type="submission" date="2021-06" db="EMBL/GenBank/DDBJ databases">
        <authorList>
            <person name="Kallberg Y."/>
            <person name="Tangrot J."/>
            <person name="Rosling A."/>
        </authorList>
    </citation>
    <scope>NUCLEOTIDE SEQUENCE</scope>
    <source>
        <strain evidence="3">BR232B</strain>
    </source>
</reference>
<keyword evidence="4" id="KW-1185">Reference proteome</keyword>
<sequence>ENAAIMESENAAIMESENAAIMESENAAITVTSGSSMSISVIAGVGDMSENASNIERRRAQLIDRIKALPGDEVLAACYLFEAMTYTSGKRKGKILSPYLINKANGFLISGLHKRDSSSQAIQNKIKTLQRENRKLQKKVVKSRVRKSAMDFVDETKTILRKYRKTEVSALVSGRIVAILLGILACLGYFAILIVFLATTDPIEITNVVSTPIIPVPDLTISFNYKFNVSCQFRYTDNTNSSEELCAEYLTQPCN</sequence>
<keyword evidence="1" id="KW-0175">Coiled coil</keyword>
<organism evidence="3 4">
    <name type="scientific">Paraglomus brasilianum</name>
    <dbReference type="NCBI Taxonomy" id="144538"/>
    <lineage>
        <taxon>Eukaryota</taxon>
        <taxon>Fungi</taxon>
        <taxon>Fungi incertae sedis</taxon>
        <taxon>Mucoromycota</taxon>
        <taxon>Glomeromycotina</taxon>
        <taxon>Glomeromycetes</taxon>
        <taxon>Paraglomerales</taxon>
        <taxon>Paraglomeraceae</taxon>
        <taxon>Paraglomus</taxon>
    </lineage>
</organism>
<dbReference type="Proteomes" id="UP000789739">
    <property type="component" value="Unassembled WGS sequence"/>
</dbReference>